<dbReference type="RefSeq" id="WP_005389623.1">
    <property type="nucleotide sequence ID" value="NZ_CP066007.1"/>
</dbReference>
<protein>
    <submittedName>
        <fullName evidence="4">Metallophosphoesterase</fullName>
    </submittedName>
</protein>
<keyword evidence="2" id="KW-1133">Transmembrane helix</keyword>
<evidence type="ECO:0000256" key="2">
    <source>
        <dbReference type="SAM" id="Phobius"/>
    </source>
</evidence>
<name>A0A7T4EDS1_9CORY</name>
<dbReference type="PANTHER" id="PTHR43143:SF5">
    <property type="entry name" value="SECRETED PROTEIN"/>
    <property type="match status" value="1"/>
</dbReference>
<dbReference type="SUPFAM" id="SSF49899">
    <property type="entry name" value="Concanavalin A-like lectins/glucanases"/>
    <property type="match status" value="1"/>
</dbReference>
<keyword evidence="3" id="KW-0732">Signal</keyword>
<dbReference type="Pfam" id="PF13385">
    <property type="entry name" value="Laminin_G_3"/>
    <property type="match status" value="1"/>
</dbReference>
<dbReference type="Gene3D" id="3.60.21.10">
    <property type="match status" value="1"/>
</dbReference>
<accession>A0A7T4EDS1</accession>
<dbReference type="InterPro" id="IPR013320">
    <property type="entry name" value="ConA-like_dom_sf"/>
</dbReference>
<dbReference type="OrthoDB" id="9772095at2"/>
<evidence type="ECO:0000313" key="4">
    <source>
        <dbReference type="EMBL" id="QQB45505.1"/>
    </source>
</evidence>
<organism evidence="4 5">
    <name type="scientific">Corynebacterium glucuronolyticum</name>
    <dbReference type="NCBI Taxonomy" id="39791"/>
    <lineage>
        <taxon>Bacteria</taxon>
        <taxon>Bacillati</taxon>
        <taxon>Actinomycetota</taxon>
        <taxon>Actinomycetes</taxon>
        <taxon>Mycobacteriales</taxon>
        <taxon>Corynebacteriaceae</taxon>
        <taxon>Corynebacterium</taxon>
    </lineage>
</organism>
<dbReference type="GeneID" id="92760337"/>
<dbReference type="Gene3D" id="2.60.120.200">
    <property type="match status" value="1"/>
</dbReference>
<dbReference type="InterPro" id="IPR029052">
    <property type="entry name" value="Metallo-depent_PP-like"/>
</dbReference>
<evidence type="ECO:0000256" key="3">
    <source>
        <dbReference type="SAM" id="SignalP"/>
    </source>
</evidence>
<sequence length="733" mass="79039">MRTGSRSRFLSLVVTTALVGSLVPAVADAAPGEAHNLGSRFTLAVLPDTQFYSRYEAPSGGQMFANRYGSNPFDSQAHFVVDNAKTLNIPFTSHLGDVVDQNDVADQWDIADRAMAVLENGGMNYSILPGNHDLGMNGSTSTFSSHFGTARAQKNETFGDRTTATVNGQDVESEYHIFEAEGQKYLVLALGFRAPDETLDWAQKIIDEHPDLPVILTSHEISNIDGEGTIRLTPEYGQHLWDTFIAKNDQIFLTIAGHHHGAGYSVMQNNFGHDVVTILQDYQMAYLGGNGLMGLLEFDLTGNSLDMTAFSPWVKEKKPEALTQFDHLLPAGDGDSYSVPLNFKERFAGFAPEWDEGDRNDPDYSETAKQIISAGYKPYTITEADKPANAKDYVHVDGTAVHWRPGEATYKGKKLKAGQAAPVGTIIPDVAGNSDMTRAPLRGGVTGDITYENDAHPLSSDQGSLRWSKPLGKLDVNFFETATGASINKENFPNGYTLESFIKLDKDFNGDDNGWSNALVRRGRVTDADPSNGDTDPAQMLGVSNLREIRYWSHGANNEGFSNWSHEVPTGTWMHVAIVNDPKTQSVNMYIDGAPILRDGYGPIGLGGQSTWLMGTSMEDGKPVDPWFGSIGETRIVDHPIGPDQWLTARATGGNDQKQDEAEDTNDGGSHDDKQGSSNAKGDATTSSAAGTIAGATVGGVVLGIIATLGAIAALLGTAGNLAIGWLKNTFHL</sequence>
<dbReference type="SUPFAM" id="SSF56300">
    <property type="entry name" value="Metallo-dependent phosphatases"/>
    <property type="match status" value="1"/>
</dbReference>
<evidence type="ECO:0000256" key="1">
    <source>
        <dbReference type="SAM" id="MobiDB-lite"/>
    </source>
</evidence>
<dbReference type="PANTHER" id="PTHR43143">
    <property type="entry name" value="METALLOPHOSPHOESTERASE, CALCINEURIN SUPERFAMILY"/>
    <property type="match status" value="1"/>
</dbReference>
<reference evidence="4 5" key="1">
    <citation type="submission" date="2020-12" db="EMBL/GenBank/DDBJ databases">
        <title>FDA dAtabase for Regulatory Grade micrObial Sequences (FDA-ARGOS): Supporting development and validation of Infectious Disease Dx tests.</title>
        <authorList>
            <person name="Sproer C."/>
            <person name="Gronow S."/>
            <person name="Severitt S."/>
            <person name="Schroder I."/>
            <person name="Tallon L."/>
            <person name="Sadzewicz L."/>
            <person name="Zhao X."/>
            <person name="Boylan J."/>
            <person name="Ott S."/>
            <person name="Bowen H."/>
            <person name="Vavikolanu K."/>
            <person name="Mehta A."/>
            <person name="Aluvathingal J."/>
            <person name="Nadendla S."/>
            <person name="Lowell S."/>
            <person name="Myers T."/>
            <person name="Yan Y."/>
            <person name="Sichtig H."/>
        </authorList>
    </citation>
    <scope>NUCLEOTIDE SEQUENCE [LARGE SCALE GENOMIC DNA]</scope>
    <source>
        <strain evidence="4 5">FDAARGOS_1053</strain>
    </source>
</reference>
<dbReference type="AlphaFoldDB" id="A0A7T4EDS1"/>
<evidence type="ECO:0000313" key="5">
    <source>
        <dbReference type="Proteomes" id="UP000596145"/>
    </source>
</evidence>
<dbReference type="InterPro" id="IPR051918">
    <property type="entry name" value="STPP_CPPED1"/>
</dbReference>
<feature type="region of interest" description="Disordered" evidence="1">
    <location>
        <begin position="638"/>
        <end position="687"/>
    </location>
</feature>
<dbReference type="EMBL" id="CP066007">
    <property type="protein sequence ID" value="QQB45505.1"/>
    <property type="molecule type" value="Genomic_DNA"/>
</dbReference>
<proteinExistence type="predicted"/>
<feature type="transmembrane region" description="Helical" evidence="2">
    <location>
        <begin position="701"/>
        <end position="727"/>
    </location>
</feature>
<feature type="chain" id="PRO_5034069248" evidence="3">
    <location>
        <begin position="30"/>
        <end position="733"/>
    </location>
</feature>
<feature type="signal peptide" evidence="3">
    <location>
        <begin position="1"/>
        <end position="29"/>
    </location>
</feature>
<keyword evidence="2" id="KW-0472">Membrane</keyword>
<dbReference type="Proteomes" id="UP000596145">
    <property type="component" value="Chromosome"/>
</dbReference>
<gene>
    <name evidence="4" type="ORF">I6I10_08230</name>
</gene>
<keyword evidence="2" id="KW-0812">Transmembrane</keyword>